<organism evidence="1 2">
    <name type="scientific">Roseofilum acuticapitatum BLCC-M154</name>
    <dbReference type="NCBI Taxonomy" id="3022444"/>
    <lineage>
        <taxon>Bacteria</taxon>
        <taxon>Bacillati</taxon>
        <taxon>Cyanobacteriota</taxon>
        <taxon>Cyanophyceae</taxon>
        <taxon>Desertifilales</taxon>
        <taxon>Desertifilaceae</taxon>
        <taxon>Roseofilum</taxon>
        <taxon>Roseofilum acuticapitatum</taxon>
    </lineage>
</organism>
<dbReference type="RefSeq" id="WP_283753722.1">
    <property type="nucleotide sequence ID" value="NZ_JAQOSP010000075.1"/>
</dbReference>
<protein>
    <submittedName>
        <fullName evidence="1">Uncharacterized protein</fullName>
    </submittedName>
</protein>
<accession>A0ABT7AST1</accession>
<evidence type="ECO:0000313" key="1">
    <source>
        <dbReference type="EMBL" id="MDJ1169965.1"/>
    </source>
</evidence>
<sequence>MVHGFEPLRLYTITAPSAVMGGIVQAIASWVEAISELHSDII</sequence>
<name>A0ABT7AST1_9CYAN</name>
<gene>
    <name evidence="1" type="ORF">PMG71_11055</name>
</gene>
<evidence type="ECO:0000313" key="2">
    <source>
        <dbReference type="Proteomes" id="UP001235303"/>
    </source>
</evidence>
<proteinExistence type="predicted"/>
<dbReference type="EMBL" id="JAQOSP010000075">
    <property type="protein sequence ID" value="MDJ1169965.1"/>
    <property type="molecule type" value="Genomic_DNA"/>
</dbReference>
<reference evidence="1 2" key="1">
    <citation type="submission" date="2023-01" db="EMBL/GenBank/DDBJ databases">
        <title>Novel diversity within Roseofilum (Cyanobacteria; Desertifilaceae) from marine benthic mats with descriptions of four novel species.</title>
        <authorList>
            <person name="Wang Y."/>
            <person name="Berthold D.E."/>
            <person name="Hu J."/>
            <person name="Lefler F.W."/>
            <person name="Laughinghouse H.D. IV."/>
        </authorList>
    </citation>
    <scope>NUCLEOTIDE SEQUENCE [LARGE SCALE GENOMIC DNA]</scope>
    <source>
        <strain evidence="1 2">BLCC-M154</strain>
    </source>
</reference>
<comment type="caution">
    <text evidence="1">The sequence shown here is derived from an EMBL/GenBank/DDBJ whole genome shotgun (WGS) entry which is preliminary data.</text>
</comment>
<dbReference type="Proteomes" id="UP001235303">
    <property type="component" value="Unassembled WGS sequence"/>
</dbReference>
<keyword evidence="2" id="KW-1185">Reference proteome</keyword>